<keyword evidence="3" id="KW-0804">Transcription</keyword>
<dbReference type="InterPro" id="IPR019887">
    <property type="entry name" value="Tscrpt_reg_AsnC/Lrp_C"/>
</dbReference>
<comment type="caution">
    <text evidence="5">The sequence shown here is derived from an EMBL/GenBank/DDBJ whole genome shotgun (WGS) entry which is preliminary data.</text>
</comment>
<dbReference type="Pfam" id="PF13412">
    <property type="entry name" value="HTH_24"/>
    <property type="match status" value="1"/>
</dbReference>
<dbReference type="Pfam" id="PF01037">
    <property type="entry name" value="AsnC_trans_reg"/>
    <property type="match status" value="1"/>
</dbReference>
<dbReference type="SMART" id="SM00344">
    <property type="entry name" value="HTH_ASNC"/>
    <property type="match status" value="1"/>
</dbReference>
<reference evidence="5 6" key="1">
    <citation type="submission" date="2018-11" db="EMBL/GenBank/DDBJ databases">
        <title>Rhizobium chutanense sp. nov., isolated from root nodules of Phaseolus vulgaris in China.</title>
        <authorList>
            <person name="Huo Y."/>
        </authorList>
    </citation>
    <scope>NUCLEOTIDE SEQUENCE [LARGE SCALE GENOMIC DNA]</scope>
    <source>
        <strain evidence="5 6">C16</strain>
    </source>
</reference>
<dbReference type="SUPFAM" id="SSF46785">
    <property type="entry name" value="Winged helix' DNA-binding domain"/>
    <property type="match status" value="1"/>
</dbReference>
<dbReference type="OrthoDB" id="7856348at2"/>
<dbReference type="PANTHER" id="PTHR30154">
    <property type="entry name" value="LEUCINE-RESPONSIVE REGULATORY PROTEIN"/>
    <property type="match status" value="1"/>
</dbReference>
<evidence type="ECO:0000259" key="4">
    <source>
        <dbReference type="PROSITE" id="PS50956"/>
    </source>
</evidence>
<dbReference type="Gene3D" id="1.10.10.10">
    <property type="entry name" value="Winged helix-like DNA-binding domain superfamily/Winged helix DNA-binding domain"/>
    <property type="match status" value="1"/>
</dbReference>
<dbReference type="InterPro" id="IPR036390">
    <property type="entry name" value="WH_DNA-bd_sf"/>
</dbReference>
<dbReference type="GO" id="GO:0043200">
    <property type="term" value="P:response to amino acid"/>
    <property type="evidence" value="ECO:0007669"/>
    <property type="project" value="TreeGrafter"/>
</dbReference>
<keyword evidence="2" id="KW-0238">DNA-binding</keyword>
<evidence type="ECO:0000256" key="1">
    <source>
        <dbReference type="ARBA" id="ARBA00023015"/>
    </source>
</evidence>
<evidence type="ECO:0000313" key="5">
    <source>
        <dbReference type="EMBL" id="RUM01285.1"/>
    </source>
</evidence>
<keyword evidence="1" id="KW-0805">Transcription regulation</keyword>
<dbReference type="InterPro" id="IPR011991">
    <property type="entry name" value="ArsR-like_HTH"/>
</dbReference>
<evidence type="ECO:0000256" key="2">
    <source>
        <dbReference type="ARBA" id="ARBA00023125"/>
    </source>
</evidence>
<dbReference type="GO" id="GO:0005829">
    <property type="term" value="C:cytosol"/>
    <property type="evidence" value="ECO:0007669"/>
    <property type="project" value="TreeGrafter"/>
</dbReference>
<dbReference type="EMBL" id="RJTJ01000022">
    <property type="protein sequence ID" value="RUM01285.1"/>
    <property type="molecule type" value="Genomic_DNA"/>
</dbReference>
<dbReference type="SUPFAM" id="SSF54909">
    <property type="entry name" value="Dimeric alpha+beta barrel"/>
    <property type="match status" value="1"/>
</dbReference>
<dbReference type="PROSITE" id="PS50956">
    <property type="entry name" value="HTH_ASNC_2"/>
    <property type="match status" value="1"/>
</dbReference>
<dbReference type="Gene3D" id="3.30.70.920">
    <property type="match status" value="1"/>
</dbReference>
<dbReference type="CDD" id="cd00090">
    <property type="entry name" value="HTH_ARSR"/>
    <property type="match status" value="1"/>
</dbReference>
<evidence type="ECO:0000256" key="3">
    <source>
        <dbReference type="ARBA" id="ARBA00023163"/>
    </source>
</evidence>
<evidence type="ECO:0000313" key="6">
    <source>
        <dbReference type="Proteomes" id="UP000278081"/>
    </source>
</evidence>
<dbReference type="GO" id="GO:0006355">
    <property type="term" value="P:regulation of DNA-templated transcription"/>
    <property type="evidence" value="ECO:0007669"/>
    <property type="project" value="UniProtKB-ARBA"/>
</dbReference>
<dbReference type="PRINTS" id="PR00033">
    <property type="entry name" value="HTHASNC"/>
</dbReference>
<gene>
    <name evidence="5" type="ORF">EFR84_22700</name>
</gene>
<dbReference type="Proteomes" id="UP000278081">
    <property type="component" value="Unassembled WGS sequence"/>
</dbReference>
<dbReference type="AlphaFoldDB" id="A0A3S0Q867"/>
<accession>A0A3S0Q867</accession>
<dbReference type="InterPro" id="IPR000485">
    <property type="entry name" value="AsnC-type_HTH_dom"/>
</dbReference>
<dbReference type="PANTHER" id="PTHR30154:SF34">
    <property type="entry name" value="TRANSCRIPTIONAL REGULATOR AZLB"/>
    <property type="match status" value="1"/>
</dbReference>
<name>A0A3S0Q867_9HYPH</name>
<protein>
    <submittedName>
        <fullName evidence="5">Lrp/AsnC family transcriptional regulator</fullName>
    </submittedName>
</protein>
<dbReference type="InterPro" id="IPR036388">
    <property type="entry name" value="WH-like_DNA-bd_sf"/>
</dbReference>
<sequence length="159" mass="17872">MPTMSLDRIDRKILSALQDDNKITNLELAERIGISPPACLRRVKALRNQKIIEGDISLINPTALGKQITVVIEIVVARAGTNVVDKVKRKMLTTPEVSQCYLVTGDTDFIVIAQLKDMEAYEAFLERTFYNDPIIETMTSLVVVNRVKFNPKLDIPIDD</sequence>
<dbReference type="InterPro" id="IPR011008">
    <property type="entry name" value="Dimeric_a/b-barrel"/>
</dbReference>
<dbReference type="GO" id="GO:0043565">
    <property type="term" value="F:sequence-specific DNA binding"/>
    <property type="evidence" value="ECO:0007669"/>
    <property type="project" value="InterPro"/>
</dbReference>
<organism evidence="5 6">
    <name type="scientific">Rhizobium chutanense</name>
    <dbReference type="NCBI Taxonomy" id="2035448"/>
    <lineage>
        <taxon>Bacteria</taxon>
        <taxon>Pseudomonadati</taxon>
        <taxon>Pseudomonadota</taxon>
        <taxon>Alphaproteobacteria</taxon>
        <taxon>Hyphomicrobiales</taxon>
        <taxon>Rhizobiaceae</taxon>
        <taxon>Rhizobium/Agrobacterium group</taxon>
        <taxon>Rhizobium</taxon>
    </lineage>
</organism>
<proteinExistence type="predicted"/>
<dbReference type="InterPro" id="IPR019888">
    <property type="entry name" value="Tscrpt_reg_AsnC-like"/>
</dbReference>
<feature type="domain" description="HTH asnC-type" evidence="4">
    <location>
        <begin position="6"/>
        <end position="67"/>
    </location>
</feature>